<dbReference type="PROSITE" id="PS50005">
    <property type="entry name" value="TPR"/>
    <property type="match status" value="1"/>
</dbReference>
<dbReference type="InterPro" id="IPR019734">
    <property type="entry name" value="TPR_rpt"/>
</dbReference>
<evidence type="ECO:0000256" key="1">
    <source>
        <dbReference type="PROSITE-ProRule" id="PRU00339"/>
    </source>
</evidence>
<gene>
    <name evidence="3" type="ORF">SMTD_LOCUS3642</name>
</gene>
<dbReference type="AlphaFoldDB" id="A0A3P8AL46"/>
<proteinExistence type="predicted"/>
<dbReference type="PANTHER" id="PTHR46014:SF1">
    <property type="entry name" value="TETRATRICOPEPTIDE REPEAT PROTEIN 1"/>
    <property type="match status" value="1"/>
</dbReference>
<dbReference type="InterPro" id="IPR011990">
    <property type="entry name" value="TPR-like_helical_dom_sf"/>
</dbReference>
<keyword evidence="2" id="KW-0472">Membrane</keyword>
<evidence type="ECO:0000313" key="3">
    <source>
        <dbReference type="EMBL" id="VDO97627.1"/>
    </source>
</evidence>
<feature type="transmembrane region" description="Helical" evidence="2">
    <location>
        <begin position="50"/>
        <end position="73"/>
    </location>
</feature>
<dbReference type="SMART" id="SM00028">
    <property type="entry name" value="TPR"/>
    <property type="match status" value="1"/>
</dbReference>
<organism evidence="3 4">
    <name type="scientific">Schistosoma mattheei</name>
    <dbReference type="NCBI Taxonomy" id="31246"/>
    <lineage>
        <taxon>Eukaryota</taxon>
        <taxon>Metazoa</taxon>
        <taxon>Spiralia</taxon>
        <taxon>Lophotrochozoa</taxon>
        <taxon>Platyhelminthes</taxon>
        <taxon>Trematoda</taxon>
        <taxon>Digenea</taxon>
        <taxon>Strigeidida</taxon>
        <taxon>Schistosomatoidea</taxon>
        <taxon>Schistosomatidae</taxon>
        <taxon>Schistosoma</taxon>
    </lineage>
</organism>
<reference evidence="3 4" key="1">
    <citation type="submission" date="2018-11" db="EMBL/GenBank/DDBJ databases">
        <authorList>
            <consortium name="Pathogen Informatics"/>
        </authorList>
    </citation>
    <scope>NUCLEOTIDE SEQUENCE [LARGE SCALE GENOMIC DNA]</scope>
    <source>
        <strain>Denwood</strain>
        <strain evidence="4">Zambia</strain>
    </source>
</reference>
<evidence type="ECO:0000313" key="4">
    <source>
        <dbReference type="Proteomes" id="UP000269396"/>
    </source>
</evidence>
<keyword evidence="2" id="KW-0812">Transmembrane</keyword>
<feature type="repeat" description="TPR" evidence="1">
    <location>
        <begin position="14"/>
        <end position="47"/>
    </location>
</feature>
<dbReference type="Gene3D" id="1.25.40.10">
    <property type="entry name" value="Tetratricopeptide repeat domain"/>
    <property type="match status" value="1"/>
</dbReference>
<protein>
    <submittedName>
        <fullName evidence="3">Uncharacterized protein</fullName>
    </submittedName>
</protein>
<keyword evidence="1" id="KW-0802">TPR repeat</keyword>
<name>A0A3P8AL46_9TREM</name>
<keyword evidence="2" id="KW-1133">Transmembrane helix</keyword>
<keyword evidence="4" id="KW-1185">Reference proteome</keyword>
<dbReference type="SUPFAM" id="SSF48452">
    <property type="entry name" value="TPR-like"/>
    <property type="match status" value="1"/>
</dbReference>
<dbReference type="EMBL" id="UZAL01007156">
    <property type="protein sequence ID" value="VDO97627.1"/>
    <property type="molecule type" value="Genomic_DNA"/>
</dbReference>
<sequence length="75" mass="8564">MDCNESLNLQPDYAKCLERRATLLESKDRLSDALEDYKKILQLDPSNQKARHACAVSLLLMLTVSFCCFVLCYGF</sequence>
<dbReference type="PANTHER" id="PTHR46014">
    <property type="entry name" value="TETRATRICOPEPTIDE REPEAT PROTEIN 1"/>
    <property type="match status" value="1"/>
</dbReference>
<dbReference type="InterPro" id="IPR052769">
    <property type="entry name" value="TPR_domain_protein"/>
</dbReference>
<evidence type="ECO:0000256" key="2">
    <source>
        <dbReference type="SAM" id="Phobius"/>
    </source>
</evidence>
<dbReference type="Proteomes" id="UP000269396">
    <property type="component" value="Unassembled WGS sequence"/>
</dbReference>
<accession>A0A3P8AL46</accession>